<proteinExistence type="inferred from homology"/>
<dbReference type="InterPro" id="IPR019546">
    <property type="entry name" value="TAT_signal_bac_arc"/>
</dbReference>
<dbReference type="EMBL" id="BDQI01000026">
    <property type="protein sequence ID" value="GAX56408.1"/>
    <property type="molecule type" value="Genomic_DNA"/>
</dbReference>
<keyword evidence="3 6" id="KW-0378">Hydrolase</keyword>
<protein>
    <submittedName>
        <fullName evidence="6">Hydrolase</fullName>
    </submittedName>
</protein>
<dbReference type="SUPFAM" id="SSF53474">
    <property type="entry name" value="alpha/beta-Hydrolases"/>
    <property type="match status" value="1"/>
</dbReference>
<feature type="active site" description="Proton acceptor" evidence="4">
    <location>
        <position position="462"/>
    </location>
</feature>
<comment type="similarity">
    <text evidence="1">Belongs to the peptidase S33 family.</text>
</comment>
<accession>A0A250VQA0</accession>
<evidence type="ECO:0000256" key="2">
    <source>
        <dbReference type="ARBA" id="ARBA00022797"/>
    </source>
</evidence>
<name>A0A250VQA0_STROL</name>
<keyword evidence="2" id="KW-0058">Aromatic hydrocarbons catabolism</keyword>
<comment type="caution">
    <text evidence="6">The sequence shown here is derived from an EMBL/GenBank/DDBJ whole genome shotgun (WGS) entry which is preliminary data.</text>
</comment>
<dbReference type="PIRSF" id="PIRSF001112">
    <property type="entry name" value="Epoxide_hydrolase"/>
    <property type="match status" value="1"/>
</dbReference>
<dbReference type="InterPro" id="IPR010497">
    <property type="entry name" value="Epoxide_hydro_N"/>
</dbReference>
<evidence type="ECO:0000256" key="1">
    <source>
        <dbReference type="ARBA" id="ARBA00010088"/>
    </source>
</evidence>
<dbReference type="InterPro" id="IPR029058">
    <property type="entry name" value="AB_hydrolase_fold"/>
</dbReference>
<dbReference type="Proteomes" id="UP000217446">
    <property type="component" value="Unassembled WGS sequence"/>
</dbReference>
<evidence type="ECO:0000256" key="4">
    <source>
        <dbReference type="PIRSR" id="PIRSR001112-1"/>
    </source>
</evidence>
<gene>
    <name evidence="6" type="ORF">SO3561_07975</name>
</gene>
<evidence type="ECO:0000259" key="5">
    <source>
        <dbReference type="Pfam" id="PF06441"/>
    </source>
</evidence>
<keyword evidence="7" id="KW-1185">Reference proteome</keyword>
<dbReference type="GO" id="GO:0004301">
    <property type="term" value="F:epoxide hydrolase activity"/>
    <property type="evidence" value="ECO:0007669"/>
    <property type="project" value="TreeGrafter"/>
</dbReference>
<evidence type="ECO:0000313" key="7">
    <source>
        <dbReference type="Proteomes" id="UP000217446"/>
    </source>
</evidence>
<dbReference type="InterPro" id="IPR016292">
    <property type="entry name" value="Epoxide_hydrolase"/>
</dbReference>
<evidence type="ECO:0000313" key="6">
    <source>
        <dbReference type="EMBL" id="GAX56408.1"/>
    </source>
</evidence>
<evidence type="ECO:0000256" key="3">
    <source>
        <dbReference type="ARBA" id="ARBA00022801"/>
    </source>
</evidence>
<dbReference type="GO" id="GO:0097176">
    <property type="term" value="P:epoxide metabolic process"/>
    <property type="evidence" value="ECO:0007669"/>
    <property type="project" value="TreeGrafter"/>
</dbReference>
<feature type="active site" description="Nucleophile" evidence="4">
    <location>
        <position position="271"/>
    </location>
</feature>
<feature type="domain" description="Epoxide hydrolase N-terminal" evidence="5">
    <location>
        <begin position="97"/>
        <end position="201"/>
    </location>
</feature>
<dbReference type="InterPro" id="IPR006311">
    <property type="entry name" value="TAT_signal"/>
</dbReference>
<dbReference type="PANTHER" id="PTHR21661:SF35">
    <property type="entry name" value="EPOXIDE HYDROLASE"/>
    <property type="match status" value="1"/>
</dbReference>
<dbReference type="PRINTS" id="PR00412">
    <property type="entry name" value="EPOXHYDRLASE"/>
</dbReference>
<dbReference type="Gene3D" id="3.40.50.1820">
    <property type="entry name" value="alpha/beta hydrolase"/>
    <property type="match status" value="1"/>
</dbReference>
<dbReference type="RefSeq" id="WP_235613824.1">
    <property type="nucleotide sequence ID" value="NZ_BDQI01000026.1"/>
</dbReference>
<sequence length="484" mass="52945">MALSVLNAIRAAPALKWSPRATNTLRDVFPSPMHGGNPRRFTVSEIFAPHSRRKFLSTSAAATAAAVAGSFGLFPAYPAAAATATGSGPDASARGSIRPFRVHVPQKDLADLHRRITATRWPDEETVTDQSQGVPLATMKKLARYWASDYDWRKAEARLNTLPQFITEIDGLDIHFIHVRSKHKNALPLIVTHGWPGSVIEQLKIIEPLTNPTAHGASASDAFDVVIPSLPGYGFSGKPTTTGWGPQRIARAWTELMKRLGYTNFVAQGGDWGALVTDLMAVQAPAGLLGIHTNLPGTVPPDIYKALQSGSPLPPGLSDEEKHACEQLDSLYKQHIAYARIMGTRPQTLTGLTDSPVGLAAFMLDHDVRSLELVSRTFAGHREGLTRNDVLDNISLYWLTNTAVSASRLYWENKLSVVDAKGVSIPVAVSVFPDEIYQAPKSWAQKAYPHLIHYNKLPRGGHFAAWEQPHLFAQELRAGFRSLR</sequence>
<feature type="active site" description="Proton donor" evidence="4">
    <location>
        <position position="410"/>
    </location>
</feature>
<dbReference type="NCBIfam" id="TIGR01409">
    <property type="entry name" value="TAT_signal_seq"/>
    <property type="match status" value="1"/>
</dbReference>
<dbReference type="PROSITE" id="PS51318">
    <property type="entry name" value="TAT"/>
    <property type="match status" value="1"/>
</dbReference>
<dbReference type="InterPro" id="IPR000639">
    <property type="entry name" value="Epox_hydrolase-like"/>
</dbReference>
<organism evidence="6 7">
    <name type="scientific">Streptomyces olivochromogenes</name>
    <dbReference type="NCBI Taxonomy" id="1963"/>
    <lineage>
        <taxon>Bacteria</taxon>
        <taxon>Bacillati</taxon>
        <taxon>Actinomycetota</taxon>
        <taxon>Actinomycetes</taxon>
        <taxon>Kitasatosporales</taxon>
        <taxon>Streptomycetaceae</taxon>
        <taxon>Streptomyces</taxon>
    </lineage>
</organism>
<dbReference type="STRING" id="1963.AQJ27_42870"/>
<reference evidence="7" key="1">
    <citation type="submission" date="2017-05" db="EMBL/GenBank/DDBJ databases">
        <title>Streptomyces olivochromogenes NBRC 3561 whole genome shotgun sequence.</title>
        <authorList>
            <person name="Dohra H."/>
            <person name="Kodani S."/>
        </authorList>
    </citation>
    <scope>NUCLEOTIDE SEQUENCE [LARGE SCALE GENOMIC DNA]</scope>
    <source>
        <strain evidence="7">NBRC 3561</strain>
    </source>
</reference>
<dbReference type="PANTHER" id="PTHR21661">
    <property type="entry name" value="EPOXIDE HYDROLASE 1-RELATED"/>
    <property type="match status" value="1"/>
</dbReference>
<dbReference type="AlphaFoldDB" id="A0A250VQA0"/>
<dbReference type="Pfam" id="PF06441">
    <property type="entry name" value="EHN"/>
    <property type="match status" value="1"/>
</dbReference>